<sequence length="928" mass="101131">MRHKHAGKPRDRESEAKGAVYPRGSQNKMKVPSRRRSQLMKILGVTTILAGLAGPAVAFAAEAAEQVAPDPAAIAAADDAGGGLTEIVVTATRSAQSIQKVPISMQALGAETLAERQVKGLSDFATLLPSVSFEGIGPGRNTAFFRGIVPAGGAYASVGYYLNDIPITGTEVPDIHAYDLERVEALSGPQGTLYGAGSLSGTIRLITNKPNLDKFEFGYDVEANKYGKGDFGGQLESYVNVPLSDTMAVRAMGYYRRDGGYIDNTFNNGTFNDGRPAVYNLGDNNPNTTYALSNAAIAKDDYNTIKEFGGRFQLLWQPVDGWDITPEITAQKQVSNGYFGYDPRVGDLEVHDYDQTRNDDRWYQAALSIHGHIGDWDVVSATGYFKRRTRTLNDYTYYTVTYDGFGAGYESYLQFFDNCTGTGAAQQCAMINPTQYYHADTHRNKFTQELRISTPKDWPFDVTIGGFYQRQKNELNTSYAIRGLDTITGYTATGGGDVAGGLIGVPAMYGIAYDEDGNPYFDTTDVINPNGNPLGTMLLGTQAVKGDAFYFVEQNQLYHDKAIFAEGHYNITPTLKLTGGIRYFWTDYKVKGFAGVAGSAAGVGCTTPLPDDERLTCINTNTNAADGTGRYKEDGETHKIAVDWQFQPDKMVYFNYSTGFRPGGYNRPLRIRSLGKIVDVAPFESEKLTNFELGVKTTWNNMFRFNAAVYYEKWNNIQYSVVVAGAQGAGMTGNAGKAVVKGIEYDADLKLGKFTFSTSGAYNDGKLKGDFCNFALNAAGDAIGQLSSCAPGVDVGANPPIPSVAAADGTRLPRQPKFKGNTSIRYDTYMGDYSAYIQGAALYQTGATQDLNVDSNALLGNTKGFVSFDFSGGIRKDNWSVTLFLQNAFDKRGQLTRNTFCSIDFCSGSSRTFTIKPQFFGIRFGQKF</sequence>
<keyword evidence="15" id="KW-0675">Receptor</keyword>
<accession>A0ABN5WFD1</accession>
<dbReference type="InterPro" id="IPR039426">
    <property type="entry name" value="TonB-dep_rcpt-like"/>
</dbReference>
<dbReference type="SUPFAM" id="SSF56935">
    <property type="entry name" value="Porins"/>
    <property type="match status" value="1"/>
</dbReference>
<dbReference type="PANTHER" id="PTHR32552">
    <property type="entry name" value="FERRICHROME IRON RECEPTOR-RELATED"/>
    <property type="match status" value="1"/>
</dbReference>
<keyword evidence="5" id="KW-0812">Transmembrane</keyword>
<evidence type="ECO:0000313" key="15">
    <source>
        <dbReference type="EMBL" id="BBF67952.1"/>
    </source>
</evidence>
<keyword evidence="7" id="KW-0406">Ion transport</keyword>
<keyword evidence="9 11" id="KW-0472">Membrane</keyword>
<keyword evidence="3" id="KW-1134">Transmembrane beta strand</keyword>
<dbReference type="InterPro" id="IPR012910">
    <property type="entry name" value="Plug_dom"/>
</dbReference>
<gene>
    <name evidence="15" type="ORF">SBA_ch1_01520</name>
</gene>
<name>A0ABN5WFD1_9SPHN</name>
<evidence type="ECO:0000256" key="9">
    <source>
        <dbReference type="ARBA" id="ARBA00023136"/>
    </source>
</evidence>
<evidence type="ECO:0000256" key="12">
    <source>
        <dbReference type="SAM" id="MobiDB-lite"/>
    </source>
</evidence>
<comment type="subcellular location">
    <subcellularLocation>
        <location evidence="1">Cell outer membrane</location>
        <topology evidence="1">Multi-pass membrane protein</topology>
    </subcellularLocation>
</comment>
<keyword evidence="10" id="KW-0998">Cell outer membrane</keyword>
<dbReference type="Pfam" id="PF00593">
    <property type="entry name" value="TonB_dep_Rec_b-barrel"/>
    <property type="match status" value="1"/>
</dbReference>
<proteinExistence type="inferred from homology"/>
<keyword evidence="2" id="KW-0813">Transport</keyword>
<evidence type="ECO:0000256" key="10">
    <source>
        <dbReference type="ARBA" id="ARBA00023237"/>
    </source>
</evidence>
<dbReference type="PANTHER" id="PTHR32552:SF81">
    <property type="entry name" value="TONB-DEPENDENT OUTER MEMBRANE RECEPTOR"/>
    <property type="match status" value="1"/>
</dbReference>
<feature type="domain" description="TonB-dependent receptor-like beta-barrel" evidence="13">
    <location>
        <begin position="397"/>
        <end position="887"/>
    </location>
</feature>
<evidence type="ECO:0000256" key="11">
    <source>
        <dbReference type="RuleBase" id="RU003357"/>
    </source>
</evidence>
<dbReference type="InterPro" id="IPR036942">
    <property type="entry name" value="Beta-barrel_TonB_sf"/>
</dbReference>
<evidence type="ECO:0000256" key="1">
    <source>
        <dbReference type="ARBA" id="ARBA00004571"/>
    </source>
</evidence>
<evidence type="ECO:0000256" key="5">
    <source>
        <dbReference type="ARBA" id="ARBA00022692"/>
    </source>
</evidence>
<keyword evidence="6" id="KW-0408">Iron</keyword>
<evidence type="ECO:0000256" key="2">
    <source>
        <dbReference type="ARBA" id="ARBA00022448"/>
    </source>
</evidence>
<evidence type="ECO:0000259" key="13">
    <source>
        <dbReference type="Pfam" id="PF00593"/>
    </source>
</evidence>
<evidence type="ECO:0000313" key="16">
    <source>
        <dbReference type="Proteomes" id="UP001059971"/>
    </source>
</evidence>
<keyword evidence="4" id="KW-0410">Iron transport</keyword>
<reference evidence="15" key="1">
    <citation type="submission" date="2018-07" db="EMBL/GenBank/DDBJ databases">
        <title>Complete genome sequence of Sphingomonas bisphenolicum strain AO1, a bisphenol A degradative bacterium isolated from Japanese farm field.</title>
        <authorList>
            <person name="Murakami M."/>
            <person name="Koh M."/>
            <person name="Koba S."/>
            <person name="Matsumura Y."/>
        </authorList>
    </citation>
    <scope>NUCLEOTIDE SEQUENCE</scope>
    <source>
        <strain evidence="15">AO1</strain>
    </source>
</reference>
<evidence type="ECO:0000256" key="7">
    <source>
        <dbReference type="ARBA" id="ARBA00023065"/>
    </source>
</evidence>
<evidence type="ECO:0000256" key="6">
    <source>
        <dbReference type="ARBA" id="ARBA00023004"/>
    </source>
</evidence>
<dbReference type="Gene3D" id="2.40.170.20">
    <property type="entry name" value="TonB-dependent receptor, beta-barrel domain"/>
    <property type="match status" value="3"/>
</dbReference>
<evidence type="ECO:0000256" key="3">
    <source>
        <dbReference type="ARBA" id="ARBA00022452"/>
    </source>
</evidence>
<dbReference type="Proteomes" id="UP001059971">
    <property type="component" value="Chromosome 1"/>
</dbReference>
<keyword evidence="8 11" id="KW-0798">TonB box</keyword>
<dbReference type="InterPro" id="IPR000531">
    <property type="entry name" value="Beta-barrel_TonB"/>
</dbReference>
<feature type="domain" description="TonB-dependent receptor plug" evidence="14">
    <location>
        <begin position="98"/>
        <end position="202"/>
    </location>
</feature>
<feature type="region of interest" description="Disordered" evidence="12">
    <location>
        <begin position="1"/>
        <end position="35"/>
    </location>
</feature>
<dbReference type="EMBL" id="AP018817">
    <property type="protein sequence ID" value="BBF67952.1"/>
    <property type="molecule type" value="Genomic_DNA"/>
</dbReference>
<protein>
    <submittedName>
        <fullName evidence="15">TonB-dependent receptor</fullName>
    </submittedName>
</protein>
<evidence type="ECO:0000256" key="4">
    <source>
        <dbReference type="ARBA" id="ARBA00022496"/>
    </source>
</evidence>
<dbReference type="Pfam" id="PF07715">
    <property type="entry name" value="Plug"/>
    <property type="match status" value="1"/>
</dbReference>
<keyword evidence="16" id="KW-1185">Reference proteome</keyword>
<organism evidence="15 16">
    <name type="scientific">Sphingomonas bisphenolicum</name>
    <dbReference type="NCBI Taxonomy" id="296544"/>
    <lineage>
        <taxon>Bacteria</taxon>
        <taxon>Pseudomonadati</taxon>
        <taxon>Pseudomonadota</taxon>
        <taxon>Alphaproteobacteria</taxon>
        <taxon>Sphingomonadales</taxon>
        <taxon>Sphingomonadaceae</taxon>
        <taxon>Sphingomonas</taxon>
    </lineage>
</organism>
<comment type="similarity">
    <text evidence="11">Belongs to the TonB-dependent receptor family.</text>
</comment>
<evidence type="ECO:0000259" key="14">
    <source>
        <dbReference type="Pfam" id="PF07715"/>
    </source>
</evidence>
<evidence type="ECO:0000256" key="8">
    <source>
        <dbReference type="ARBA" id="ARBA00023077"/>
    </source>
</evidence>